<dbReference type="PANTHER" id="PTHR30483:SF37">
    <property type="entry name" value="ABC TRANSPORTER SUBSTRATE-BINDING PROTEIN"/>
    <property type="match status" value="1"/>
</dbReference>
<dbReference type="GO" id="GO:0006865">
    <property type="term" value="P:amino acid transport"/>
    <property type="evidence" value="ECO:0007669"/>
    <property type="project" value="UniProtKB-KW"/>
</dbReference>
<dbReference type="AlphaFoldDB" id="C0G8V8"/>
<dbReference type="Proteomes" id="UP000003678">
    <property type="component" value="Unassembled WGS sequence"/>
</dbReference>
<organism evidence="7 8">
    <name type="scientific">Brucella ceti str. Cudo</name>
    <dbReference type="NCBI Taxonomy" id="595497"/>
    <lineage>
        <taxon>Bacteria</taxon>
        <taxon>Pseudomonadati</taxon>
        <taxon>Pseudomonadota</taxon>
        <taxon>Alphaproteobacteria</taxon>
        <taxon>Hyphomicrobiales</taxon>
        <taxon>Brucellaceae</taxon>
        <taxon>Brucella/Ochrobactrum group</taxon>
        <taxon>Brucella</taxon>
    </lineage>
</organism>
<keyword evidence="4" id="KW-0732">Signal</keyword>
<dbReference type="InterPro" id="IPR028081">
    <property type="entry name" value="Leu-bd"/>
</dbReference>
<sequence>MPERFRLKRSFETRALHSRRTTSITMQTCFFRYWQADFSFNAQYFIASMDWKIREVVMIGTRLPAWTRVLACGVAGLSLMTISAKAEDVITLGASVQLSGPVANTGRYYQDAYNITIDKINAAGGVKVDGKPYKLALKIYDNQSNVNLSVRQYTQLVTTDKVNFLLGPFASNFALADSVISEKYRIPMVQGGGASDEIYSRNFKYIFGTLAPASNYFGSTVEMLKGLDPKVTNVALVYADDSFDVSVADGTRKLLKDAGFTIAADEKFATNSTDFTSLISQIKSKNVDAVLVAGHETEVLNFVRQSKSLAFDPKLYSFTVGVPTEDFRKALGKDANYAFGMTAWLPSADLKDRWFGDAAKFETEYKARFNYEPDYHAASGASDVEAFAEAIEKANSLDPQKVRDALASIKFDSLYGPIAFDKQGQINLPQIVVQVQDGKLVEIRGPAGQVNPPQYPMPAWNAR</sequence>
<evidence type="ECO:0000259" key="6">
    <source>
        <dbReference type="Pfam" id="PF13458"/>
    </source>
</evidence>
<accession>C0G8V8</accession>
<dbReference type="InterPro" id="IPR028082">
    <property type="entry name" value="Peripla_BP_I"/>
</dbReference>
<evidence type="ECO:0000256" key="5">
    <source>
        <dbReference type="ARBA" id="ARBA00022970"/>
    </source>
</evidence>
<evidence type="ECO:0000313" key="7">
    <source>
        <dbReference type="EMBL" id="EEH13372.1"/>
    </source>
</evidence>
<protein>
    <submittedName>
        <fullName evidence="7">Extracellular ligand-binding receptor</fullName>
    </submittedName>
</protein>
<dbReference type="Gene3D" id="3.40.50.2300">
    <property type="match status" value="2"/>
</dbReference>
<comment type="caution">
    <text evidence="7">The sequence shown here is derived from an EMBL/GenBank/DDBJ whole genome shotgun (WGS) entry which is preliminary data.</text>
</comment>
<evidence type="ECO:0000256" key="2">
    <source>
        <dbReference type="ARBA" id="ARBA00010062"/>
    </source>
</evidence>
<evidence type="ECO:0000313" key="8">
    <source>
        <dbReference type="Proteomes" id="UP000003678"/>
    </source>
</evidence>
<comment type="similarity">
    <text evidence="2">Belongs to the leucine-binding protein family.</text>
</comment>
<keyword evidence="7" id="KW-0675">Receptor</keyword>
<dbReference type="EMBL" id="ACJD01000006">
    <property type="protein sequence ID" value="EEH13372.1"/>
    <property type="molecule type" value="Genomic_DNA"/>
</dbReference>
<comment type="function">
    <text evidence="1">Component of an amino-acid transport system.</text>
</comment>
<keyword evidence="5" id="KW-0029">Amino-acid transport</keyword>
<name>C0G8V8_9HYPH</name>
<gene>
    <name evidence="7" type="ORF">BCETI_6000300</name>
</gene>
<evidence type="ECO:0000256" key="4">
    <source>
        <dbReference type="ARBA" id="ARBA00022729"/>
    </source>
</evidence>
<dbReference type="CDD" id="cd06338">
    <property type="entry name" value="PBP1_ABC_ligand_binding-like"/>
    <property type="match status" value="1"/>
</dbReference>
<feature type="domain" description="Leucine-binding protein" evidence="6">
    <location>
        <begin position="90"/>
        <end position="438"/>
    </location>
</feature>
<dbReference type="PANTHER" id="PTHR30483">
    <property type="entry name" value="LEUCINE-SPECIFIC-BINDING PROTEIN"/>
    <property type="match status" value="1"/>
</dbReference>
<dbReference type="InterPro" id="IPR051010">
    <property type="entry name" value="BCAA_transport"/>
</dbReference>
<dbReference type="SUPFAM" id="SSF53822">
    <property type="entry name" value="Periplasmic binding protein-like I"/>
    <property type="match status" value="1"/>
</dbReference>
<evidence type="ECO:0000256" key="1">
    <source>
        <dbReference type="ARBA" id="ARBA00003630"/>
    </source>
</evidence>
<evidence type="ECO:0000256" key="3">
    <source>
        <dbReference type="ARBA" id="ARBA00022448"/>
    </source>
</evidence>
<proteinExistence type="inferred from homology"/>
<reference evidence="7 8" key="1">
    <citation type="submission" date="2009-03" db="EMBL/GenBank/DDBJ databases">
        <authorList>
            <person name="Setubal J.C."/>
            <person name="Boyle S."/>
            <person name="Crasta O.R."/>
            <person name="Gillespie J.J."/>
            <person name="Kenyon R.W."/>
            <person name="Lu J."/>
            <person name="Mane S."/>
            <person name="Nagrani S."/>
            <person name="Shallom J.M."/>
            <person name="Shallom S."/>
            <person name="Shukla M."/>
            <person name="Snyder E.E."/>
            <person name="Sobral B.W."/>
            <person name="Wattam A.R."/>
            <person name="Will R."/>
            <person name="Williams K."/>
            <person name="Yoo H."/>
            <person name="Bruce D.H."/>
            <person name="Detter C."/>
            <person name="Munk C."/>
            <person name="Brettin T.S."/>
            <person name="Ficht T."/>
        </authorList>
    </citation>
    <scope>NUCLEOTIDE SEQUENCE [LARGE SCALE GENOMIC DNA]</scope>
    <source>
        <strain evidence="7 8">Cudo</strain>
    </source>
</reference>
<dbReference type="Pfam" id="PF13458">
    <property type="entry name" value="Peripla_BP_6"/>
    <property type="match status" value="1"/>
</dbReference>
<keyword evidence="3" id="KW-0813">Transport</keyword>